<gene>
    <name evidence="2" type="ORF">SLEP1_g20163</name>
</gene>
<dbReference type="Proteomes" id="UP001054252">
    <property type="component" value="Unassembled WGS sequence"/>
</dbReference>
<sequence>MEPRRGSQALVREPKRWFGNPSAGLGTQVRVPRTQALGSFKPITWVRWNPGVGSRTQARVPRTQALGSYKPSA</sequence>
<feature type="region of interest" description="Disordered" evidence="1">
    <location>
        <begin position="1"/>
        <end position="26"/>
    </location>
</feature>
<reference evidence="2 3" key="1">
    <citation type="journal article" date="2021" name="Commun. Biol.">
        <title>The genome of Shorea leprosula (Dipterocarpaceae) highlights the ecological relevance of drought in aseasonal tropical rainforests.</title>
        <authorList>
            <person name="Ng K.K.S."/>
            <person name="Kobayashi M.J."/>
            <person name="Fawcett J.A."/>
            <person name="Hatakeyama M."/>
            <person name="Paape T."/>
            <person name="Ng C.H."/>
            <person name="Ang C.C."/>
            <person name="Tnah L.H."/>
            <person name="Lee C.T."/>
            <person name="Nishiyama T."/>
            <person name="Sese J."/>
            <person name="O'Brien M.J."/>
            <person name="Copetti D."/>
            <person name="Mohd Noor M.I."/>
            <person name="Ong R.C."/>
            <person name="Putra M."/>
            <person name="Sireger I.Z."/>
            <person name="Indrioko S."/>
            <person name="Kosugi Y."/>
            <person name="Izuno A."/>
            <person name="Isagi Y."/>
            <person name="Lee S.L."/>
            <person name="Shimizu K.K."/>
        </authorList>
    </citation>
    <scope>NUCLEOTIDE SEQUENCE [LARGE SCALE GENOMIC DNA]</scope>
    <source>
        <strain evidence="2">214</strain>
    </source>
</reference>
<evidence type="ECO:0000256" key="1">
    <source>
        <dbReference type="SAM" id="MobiDB-lite"/>
    </source>
</evidence>
<protein>
    <submittedName>
        <fullName evidence="2">Uncharacterized protein</fullName>
    </submittedName>
</protein>
<dbReference type="AlphaFoldDB" id="A0AAV5JAT5"/>
<evidence type="ECO:0000313" key="2">
    <source>
        <dbReference type="EMBL" id="GKV08549.1"/>
    </source>
</evidence>
<accession>A0AAV5JAT5</accession>
<keyword evidence="3" id="KW-1185">Reference proteome</keyword>
<evidence type="ECO:0000313" key="3">
    <source>
        <dbReference type="Proteomes" id="UP001054252"/>
    </source>
</evidence>
<organism evidence="2 3">
    <name type="scientific">Rubroshorea leprosula</name>
    <dbReference type="NCBI Taxonomy" id="152421"/>
    <lineage>
        <taxon>Eukaryota</taxon>
        <taxon>Viridiplantae</taxon>
        <taxon>Streptophyta</taxon>
        <taxon>Embryophyta</taxon>
        <taxon>Tracheophyta</taxon>
        <taxon>Spermatophyta</taxon>
        <taxon>Magnoliopsida</taxon>
        <taxon>eudicotyledons</taxon>
        <taxon>Gunneridae</taxon>
        <taxon>Pentapetalae</taxon>
        <taxon>rosids</taxon>
        <taxon>malvids</taxon>
        <taxon>Malvales</taxon>
        <taxon>Dipterocarpaceae</taxon>
        <taxon>Rubroshorea</taxon>
    </lineage>
</organism>
<dbReference type="EMBL" id="BPVZ01000029">
    <property type="protein sequence ID" value="GKV08549.1"/>
    <property type="molecule type" value="Genomic_DNA"/>
</dbReference>
<comment type="caution">
    <text evidence="2">The sequence shown here is derived from an EMBL/GenBank/DDBJ whole genome shotgun (WGS) entry which is preliminary data.</text>
</comment>
<name>A0AAV5JAT5_9ROSI</name>
<proteinExistence type="predicted"/>